<dbReference type="InterPro" id="IPR026956">
    <property type="entry name" value="D-ser_dehydrat-like_dom"/>
</dbReference>
<dbReference type="Gene3D" id="2.40.37.20">
    <property type="entry name" value="D-serine dehydratase-like domain"/>
    <property type="match status" value="1"/>
</dbReference>
<keyword evidence="5" id="KW-1185">Reference proteome</keyword>
<keyword evidence="4" id="KW-0614">Plasmid</keyword>
<feature type="domain" description="D-serine dehydratase-like" evidence="3">
    <location>
        <begin position="283"/>
        <end position="380"/>
    </location>
</feature>
<dbReference type="eggNOG" id="COG3616">
    <property type="taxonomic scope" value="Bacteria"/>
</dbReference>
<name>A0A1U9Z808_9HYPH</name>
<organism evidence="4 5">
    <name type="scientific">Martelella mediterranea DSM 17316</name>
    <dbReference type="NCBI Taxonomy" id="1122214"/>
    <lineage>
        <taxon>Bacteria</taxon>
        <taxon>Pseudomonadati</taxon>
        <taxon>Pseudomonadota</taxon>
        <taxon>Alphaproteobacteria</taxon>
        <taxon>Hyphomicrobiales</taxon>
        <taxon>Aurantimonadaceae</taxon>
        <taxon>Martelella</taxon>
    </lineage>
</organism>
<dbReference type="KEGG" id="mmed:Mame_04420"/>
<accession>A0A1U9Z808</accession>
<gene>
    <name evidence="4" type="primary">dthadh</name>
    <name evidence="4" type="ORF">Mame_04420</name>
</gene>
<dbReference type="InterPro" id="IPR029066">
    <property type="entry name" value="PLP-binding_barrel"/>
</dbReference>
<evidence type="ECO:0000313" key="5">
    <source>
        <dbReference type="Proteomes" id="UP000191135"/>
    </source>
</evidence>
<protein>
    <submittedName>
        <fullName evidence="4">D-threo-3-hydroxyaspartate dehydratase</fullName>
        <ecNumber evidence="4">4.3.1.27</ecNumber>
    </submittedName>
</protein>
<dbReference type="Pfam" id="PF01168">
    <property type="entry name" value="Ala_racemase_N"/>
    <property type="match status" value="1"/>
</dbReference>
<dbReference type="Pfam" id="PF14031">
    <property type="entry name" value="D-ser_dehydrat"/>
    <property type="match status" value="1"/>
</dbReference>
<dbReference type="GO" id="GO:0008721">
    <property type="term" value="F:D-serine ammonia-lyase activity"/>
    <property type="evidence" value="ECO:0007669"/>
    <property type="project" value="TreeGrafter"/>
</dbReference>
<reference evidence="4 5" key="1">
    <citation type="submission" date="2017-03" db="EMBL/GenBank/DDBJ databases">
        <title>Foreign affairs: Plasmid Transfer between Roseobacters and Rhizobia.</title>
        <authorList>
            <person name="Bartling P."/>
            <person name="Bunk B."/>
            <person name="Overmann J."/>
            <person name="Brinkmann H."/>
            <person name="Petersen J."/>
        </authorList>
    </citation>
    <scope>NUCLEOTIDE SEQUENCE [LARGE SCALE GENOMIC DNA]</scope>
    <source>
        <strain evidence="4 5">MACL11</strain>
        <plasmid evidence="5">Plasmid pmm593</plasmid>
    </source>
</reference>
<comment type="similarity">
    <text evidence="1">Belongs to the DSD1 family.</text>
</comment>
<proteinExistence type="inferred from homology"/>
<dbReference type="GO" id="GO:0036088">
    <property type="term" value="P:D-serine catabolic process"/>
    <property type="evidence" value="ECO:0007669"/>
    <property type="project" value="TreeGrafter"/>
</dbReference>
<dbReference type="AlphaFoldDB" id="A0A1U9Z808"/>
<evidence type="ECO:0000259" key="3">
    <source>
        <dbReference type="SMART" id="SM01119"/>
    </source>
</evidence>
<keyword evidence="2 4" id="KW-0456">Lyase</keyword>
<dbReference type="Proteomes" id="UP000191135">
    <property type="component" value="Plasmid pMM593"/>
</dbReference>
<dbReference type="EMBL" id="CP020331">
    <property type="protein sequence ID" value="AQZ53712.1"/>
    <property type="molecule type" value="Genomic_DNA"/>
</dbReference>
<dbReference type="InterPro" id="IPR051466">
    <property type="entry name" value="D-amino_acid_metab_enzyme"/>
</dbReference>
<evidence type="ECO:0000256" key="1">
    <source>
        <dbReference type="ARBA" id="ARBA00005323"/>
    </source>
</evidence>
<evidence type="ECO:0000313" key="4">
    <source>
        <dbReference type="EMBL" id="AQZ53712.1"/>
    </source>
</evidence>
<dbReference type="Gene3D" id="3.20.20.10">
    <property type="entry name" value="Alanine racemase"/>
    <property type="match status" value="1"/>
</dbReference>
<dbReference type="SMART" id="SM01119">
    <property type="entry name" value="D-ser_dehydrat"/>
    <property type="match status" value="1"/>
</dbReference>
<dbReference type="InterPro" id="IPR042208">
    <property type="entry name" value="D-ser_dehydrat-like_sf"/>
</dbReference>
<evidence type="ECO:0000256" key="2">
    <source>
        <dbReference type="ARBA" id="ARBA00023239"/>
    </source>
</evidence>
<geneLocation type="plasmid" evidence="5">
    <name>pmm593</name>
</geneLocation>
<dbReference type="PANTHER" id="PTHR28004:SF2">
    <property type="entry name" value="D-SERINE DEHYDRATASE"/>
    <property type="match status" value="1"/>
</dbReference>
<dbReference type="SUPFAM" id="SSF51419">
    <property type="entry name" value="PLP-binding barrel"/>
    <property type="match status" value="1"/>
</dbReference>
<dbReference type="InterPro" id="IPR001608">
    <property type="entry name" value="Ala_racemase_N"/>
</dbReference>
<dbReference type="PANTHER" id="PTHR28004">
    <property type="entry name" value="ZGC:162816-RELATED"/>
    <property type="match status" value="1"/>
</dbReference>
<dbReference type="EC" id="4.3.1.27" evidence="4"/>
<sequence>MSRRAKRTGSSGKAMSITAETAARPAFEGVEELETPSVVVDAARLKANIARMQAIAADGGVALHPHIKTHKSLAIAGLQRDAGASGVTASHPGEAAVFIRGGFSPVTLAYPLVRPEPVARLLTLAGAHDVRVRFIADSMAGLEALEAGAAKAGQTADVFIKVDVGLHRCGVDPLAETGIALAQKLEASRLTFCGLLSHAGQAYGAGNANGIRAVAATERRILLDFRERLRRHGIAVPLISVGSTPSLIAHDGFDGIDEIRPGNYVFFDMTAVRLGIVGRDSLSLAVSATIISKNHDFYIVDAGSKTLSSDLGPHSTGSGTGFGEAWSAELERPLSVEKLSEEHGMVARNGSDLAIGAQLLIYPNHACVVVNLAPRLFLLDDGQASPLAIDATRRAVANRNQQ</sequence>